<organism evidence="1 2">
    <name type="scientific">Panagrolaimus sp. ES5</name>
    <dbReference type="NCBI Taxonomy" id="591445"/>
    <lineage>
        <taxon>Eukaryota</taxon>
        <taxon>Metazoa</taxon>
        <taxon>Ecdysozoa</taxon>
        <taxon>Nematoda</taxon>
        <taxon>Chromadorea</taxon>
        <taxon>Rhabditida</taxon>
        <taxon>Tylenchina</taxon>
        <taxon>Panagrolaimomorpha</taxon>
        <taxon>Panagrolaimoidea</taxon>
        <taxon>Panagrolaimidae</taxon>
        <taxon>Panagrolaimus</taxon>
    </lineage>
</organism>
<evidence type="ECO:0000313" key="1">
    <source>
        <dbReference type="Proteomes" id="UP000887579"/>
    </source>
</evidence>
<reference evidence="2" key="1">
    <citation type="submission" date="2022-11" db="UniProtKB">
        <authorList>
            <consortium name="WormBaseParasite"/>
        </authorList>
    </citation>
    <scope>IDENTIFICATION</scope>
</reference>
<dbReference type="Proteomes" id="UP000887579">
    <property type="component" value="Unplaced"/>
</dbReference>
<protein>
    <submittedName>
        <fullName evidence="2">Carbonyl reductase</fullName>
    </submittedName>
</protein>
<name>A0AC34G042_9BILA</name>
<evidence type="ECO:0000313" key="2">
    <source>
        <dbReference type="WBParaSite" id="ES5_v2.g22592.t1"/>
    </source>
</evidence>
<accession>A0AC34G042</accession>
<proteinExistence type="predicted"/>
<sequence length="270" mass="30038">MSDQIVVITGANKGIGYGIVQKLATILDGAIIYLTARNELRGKTALEELEKSFAKNKKSNVQFHQLDIEDDISCQNFAQYLTKAHGKIDILLNNAGIALPNASPEEQAKISIGINYYGIKRITTVLLPLFNPGSKLINICSQKGIMKGKYDQKHIEKLKNASSEKEIDEFVEEYILASKNGTRKEEGFPESGYSVSKTAAIALTMLHHRQYSNLGIKFYACCPGYVSTDMTNNQNFLSVEEGVDTPVYLATDPHVPSGTFVYLRKNIDWY</sequence>
<dbReference type="WBParaSite" id="ES5_v2.g22592.t1">
    <property type="protein sequence ID" value="ES5_v2.g22592.t1"/>
    <property type="gene ID" value="ES5_v2.g22592"/>
</dbReference>